<dbReference type="InterPro" id="IPR002549">
    <property type="entry name" value="AI-2E-like"/>
</dbReference>
<protein>
    <submittedName>
        <fullName evidence="10">Uncharacterized protein</fullName>
    </submittedName>
</protein>
<feature type="transmembrane region" description="Helical" evidence="9">
    <location>
        <begin position="79"/>
        <end position="97"/>
    </location>
</feature>
<dbReference type="EMBL" id="CADCVT010000383">
    <property type="protein sequence ID" value="CAA9528722.1"/>
    <property type="molecule type" value="Genomic_DNA"/>
</dbReference>
<sequence>MASLDEPRINMPAERPAGPSGVGSRALAPGDVPPPESGAGREIRVPRLLVLASELSWRLLVCIAAGVVIVFALLKVGFVVIPVAIALLLSTLFVPPAKFLERKGLPRSIASAVVCVGGILLIVGLLTLVAAPIAADADKLGDQIRAGADKLGGQISDLPIGMSEAEVQKQIDSIDDRVRENNGAVRSGVVSGAQAAGQILAAIIITLVVLFFFVKDGQSMWHWLVHRVPPARKPALQEFGGRAWKALSAYARGVVFVAFVDAVGIGLALLLIGVPLALPLAALTFVLAFVPIIGAVAAGAAAALVALAFEGIDAALLVVLAVLVVQQLEGNVLYPVIVGRTLKLHPVVVLLAVTIGGVLYGIAGAALAVPIAVLCTAAFTTIEHHAEHGEIAVGPPPVQEDPV</sequence>
<organism evidence="10">
    <name type="scientific">uncultured Solirubrobacteraceae bacterium</name>
    <dbReference type="NCBI Taxonomy" id="1162706"/>
    <lineage>
        <taxon>Bacteria</taxon>
        <taxon>Bacillati</taxon>
        <taxon>Actinomycetota</taxon>
        <taxon>Thermoleophilia</taxon>
        <taxon>Solirubrobacterales</taxon>
        <taxon>Solirubrobacteraceae</taxon>
        <taxon>environmental samples</taxon>
    </lineage>
</organism>
<feature type="transmembrane region" description="Helical" evidence="9">
    <location>
        <begin position="314"/>
        <end position="337"/>
    </location>
</feature>
<evidence type="ECO:0000256" key="9">
    <source>
        <dbReference type="SAM" id="Phobius"/>
    </source>
</evidence>
<keyword evidence="4" id="KW-1003">Cell membrane</keyword>
<name>A0A6J4TNU9_9ACTN</name>
<evidence type="ECO:0000256" key="4">
    <source>
        <dbReference type="ARBA" id="ARBA00022475"/>
    </source>
</evidence>
<gene>
    <name evidence="10" type="ORF">AVDCRST_MAG85-3476</name>
</gene>
<dbReference type="PANTHER" id="PTHR21716">
    <property type="entry name" value="TRANSMEMBRANE PROTEIN"/>
    <property type="match status" value="1"/>
</dbReference>
<evidence type="ECO:0000256" key="2">
    <source>
        <dbReference type="ARBA" id="ARBA00009773"/>
    </source>
</evidence>
<dbReference type="Pfam" id="PF01594">
    <property type="entry name" value="AI-2E_transport"/>
    <property type="match status" value="1"/>
</dbReference>
<feature type="transmembrane region" description="Helical" evidence="9">
    <location>
        <begin position="55"/>
        <end position="73"/>
    </location>
</feature>
<feature type="transmembrane region" description="Helical" evidence="9">
    <location>
        <begin position="280"/>
        <end position="307"/>
    </location>
</feature>
<comment type="subcellular location">
    <subcellularLocation>
        <location evidence="1">Cell membrane</location>
        <topology evidence="1">Multi-pass membrane protein</topology>
    </subcellularLocation>
</comment>
<reference evidence="10" key="1">
    <citation type="submission" date="2020-02" db="EMBL/GenBank/DDBJ databases">
        <authorList>
            <person name="Meier V. D."/>
        </authorList>
    </citation>
    <scope>NUCLEOTIDE SEQUENCE</scope>
    <source>
        <strain evidence="10">AVDCRST_MAG85</strain>
    </source>
</reference>
<evidence type="ECO:0000256" key="6">
    <source>
        <dbReference type="ARBA" id="ARBA00022989"/>
    </source>
</evidence>
<dbReference type="PANTHER" id="PTHR21716:SF53">
    <property type="entry name" value="PERMEASE PERM-RELATED"/>
    <property type="match status" value="1"/>
</dbReference>
<proteinExistence type="inferred from homology"/>
<feature type="region of interest" description="Disordered" evidence="8">
    <location>
        <begin position="1"/>
        <end position="39"/>
    </location>
</feature>
<dbReference type="GO" id="GO:0005886">
    <property type="term" value="C:plasma membrane"/>
    <property type="evidence" value="ECO:0007669"/>
    <property type="project" value="UniProtKB-SubCell"/>
</dbReference>
<comment type="similarity">
    <text evidence="2">Belongs to the autoinducer-2 exporter (AI-2E) (TC 2.A.86) family.</text>
</comment>
<feature type="transmembrane region" description="Helical" evidence="9">
    <location>
        <begin position="195"/>
        <end position="214"/>
    </location>
</feature>
<keyword evidence="5 9" id="KW-0812">Transmembrane</keyword>
<feature type="transmembrane region" description="Helical" evidence="9">
    <location>
        <begin position="349"/>
        <end position="379"/>
    </location>
</feature>
<accession>A0A6J4TNU9</accession>
<keyword evidence="7 9" id="KW-0472">Membrane</keyword>
<dbReference type="GO" id="GO:0055085">
    <property type="term" value="P:transmembrane transport"/>
    <property type="evidence" value="ECO:0007669"/>
    <property type="project" value="TreeGrafter"/>
</dbReference>
<evidence type="ECO:0000256" key="5">
    <source>
        <dbReference type="ARBA" id="ARBA00022692"/>
    </source>
</evidence>
<keyword evidence="6 9" id="KW-1133">Transmembrane helix</keyword>
<dbReference type="AlphaFoldDB" id="A0A6J4TNU9"/>
<evidence type="ECO:0000256" key="3">
    <source>
        <dbReference type="ARBA" id="ARBA00022448"/>
    </source>
</evidence>
<feature type="transmembrane region" description="Helical" evidence="9">
    <location>
        <begin position="109"/>
        <end position="135"/>
    </location>
</feature>
<evidence type="ECO:0000256" key="1">
    <source>
        <dbReference type="ARBA" id="ARBA00004651"/>
    </source>
</evidence>
<keyword evidence="3" id="KW-0813">Transport</keyword>
<evidence type="ECO:0000313" key="10">
    <source>
        <dbReference type="EMBL" id="CAA9528722.1"/>
    </source>
</evidence>
<feature type="transmembrane region" description="Helical" evidence="9">
    <location>
        <begin position="249"/>
        <end position="274"/>
    </location>
</feature>
<evidence type="ECO:0000256" key="7">
    <source>
        <dbReference type="ARBA" id="ARBA00023136"/>
    </source>
</evidence>
<evidence type="ECO:0000256" key="8">
    <source>
        <dbReference type="SAM" id="MobiDB-lite"/>
    </source>
</evidence>